<accession>A0A9D6Z2L1</accession>
<dbReference type="InterPro" id="IPR050377">
    <property type="entry name" value="Radical_SAM_PqqE_MftC-like"/>
</dbReference>
<dbReference type="GO" id="GO:0003824">
    <property type="term" value="F:catalytic activity"/>
    <property type="evidence" value="ECO:0007669"/>
    <property type="project" value="InterPro"/>
</dbReference>
<evidence type="ECO:0000259" key="8">
    <source>
        <dbReference type="PROSITE" id="PS51918"/>
    </source>
</evidence>
<keyword evidence="2" id="KW-0004">4Fe-4S</keyword>
<dbReference type="InterPro" id="IPR034391">
    <property type="entry name" value="AdoMet-like_SPASM_containing"/>
</dbReference>
<dbReference type="PROSITE" id="PS51918">
    <property type="entry name" value="RADICAL_SAM"/>
    <property type="match status" value="1"/>
</dbReference>
<comment type="caution">
    <text evidence="9">The sequence shown here is derived from an EMBL/GenBank/DDBJ whole genome shotgun (WGS) entry which is preliminary data.</text>
</comment>
<dbReference type="PANTHER" id="PTHR11228:SF7">
    <property type="entry name" value="PQQA PEPTIDE CYCLASE"/>
    <property type="match status" value="1"/>
</dbReference>
<keyword evidence="4" id="KW-0479">Metal-binding</keyword>
<dbReference type="SUPFAM" id="SSF102114">
    <property type="entry name" value="Radical SAM enzymes"/>
    <property type="match status" value="1"/>
</dbReference>
<comment type="cofactor">
    <cofactor evidence="1">
        <name>[4Fe-4S] cluster</name>
        <dbReference type="ChEBI" id="CHEBI:49883"/>
    </cofactor>
</comment>
<evidence type="ECO:0000313" key="10">
    <source>
        <dbReference type="Proteomes" id="UP000807825"/>
    </source>
</evidence>
<dbReference type="InterPro" id="IPR058240">
    <property type="entry name" value="rSAM_sf"/>
</dbReference>
<evidence type="ECO:0000256" key="6">
    <source>
        <dbReference type="ARBA" id="ARBA00023014"/>
    </source>
</evidence>
<proteinExistence type="predicted"/>
<dbReference type="SFLD" id="SFLDG01387">
    <property type="entry name" value="BtrN-like_SPASM_domain_contain"/>
    <property type="match status" value="1"/>
</dbReference>
<protein>
    <submittedName>
        <fullName evidence="9">Radical SAM protein</fullName>
    </submittedName>
</protein>
<dbReference type="SFLD" id="SFLDS00029">
    <property type="entry name" value="Radical_SAM"/>
    <property type="match status" value="1"/>
</dbReference>
<dbReference type="GO" id="GO:0051536">
    <property type="term" value="F:iron-sulfur cluster binding"/>
    <property type="evidence" value="ECO:0007669"/>
    <property type="project" value="UniProtKB-KW"/>
</dbReference>
<dbReference type="CDD" id="cd21109">
    <property type="entry name" value="SPASM"/>
    <property type="match status" value="1"/>
</dbReference>
<dbReference type="GO" id="GO:0046872">
    <property type="term" value="F:metal ion binding"/>
    <property type="evidence" value="ECO:0007669"/>
    <property type="project" value="UniProtKB-KW"/>
</dbReference>
<dbReference type="SFLD" id="SFLDG01067">
    <property type="entry name" value="SPASM/twitch_domain_containing"/>
    <property type="match status" value="1"/>
</dbReference>
<keyword evidence="5" id="KW-0408">Iron</keyword>
<dbReference type="Gene3D" id="3.20.20.70">
    <property type="entry name" value="Aldolase class I"/>
    <property type="match status" value="1"/>
</dbReference>
<keyword evidence="3" id="KW-0949">S-adenosyl-L-methionine</keyword>
<organism evidence="9 10">
    <name type="scientific">Desulfomonile tiedjei</name>
    <dbReference type="NCBI Taxonomy" id="2358"/>
    <lineage>
        <taxon>Bacteria</taxon>
        <taxon>Pseudomonadati</taxon>
        <taxon>Thermodesulfobacteriota</taxon>
        <taxon>Desulfomonilia</taxon>
        <taxon>Desulfomonilales</taxon>
        <taxon>Desulfomonilaceae</taxon>
        <taxon>Desulfomonile</taxon>
    </lineage>
</organism>
<dbReference type="PANTHER" id="PTHR11228">
    <property type="entry name" value="RADICAL SAM DOMAIN PROTEIN"/>
    <property type="match status" value="1"/>
</dbReference>
<gene>
    <name evidence="9" type="ORF">HY912_05390</name>
</gene>
<reference evidence="9" key="1">
    <citation type="submission" date="2020-07" db="EMBL/GenBank/DDBJ databases">
        <title>Huge and variable diversity of episymbiotic CPR bacteria and DPANN archaea in groundwater ecosystems.</title>
        <authorList>
            <person name="He C.Y."/>
            <person name="Keren R."/>
            <person name="Whittaker M."/>
            <person name="Farag I.F."/>
            <person name="Doudna J."/>
            <person name="Cate J.H.D."/>
            <person name="Banfield J.F."/>
        </authorList>
    </citation>
    <scope>NUCLEOTIDE SEQUENCE</scope>
    <source>
        <strain evidence="9">NC_groundwater_1664_Pr3_B-0.1um_52_9</strain>
    </source>
</reference>
<feature type="coiled-coil region" evidence="7">
    <location>
        <begin position="408"/>
        <end position="442"/>
    </location>
</feature>
<evidence type="ECO:0000256" key="5">
    <source>
        <dbReference type="ARBA" id="ARBA00023004"/>
    </source>
</evidence>
<keyword evidence="7" id="KW-0175">Coiled coil</keyword>
<dbReference type="AlphaFoldDB" id="A0A9D6Z2L1"/>
<keyword evidence="6" id="KW-0411">Iron-sulfur</keyword>
<dbReference type="InterPro" id="IPR013785">
    <property type="entry name" value="Aldolase_TIM"/>
</dbReference>
<dbReference type="InterPro" id="IPR023885">
    <property type="entry name" value="4Fe4S-binding_SPASM_dom"/>
</dbReference>
<dbReference type="Pfam" id="PF04055">
    <property type="entry name" value="Radical_SAM"/>
    <property type="match status" value="1"/>
</dbReference>
<evidence type="ECO:0000256" key="4">
    <source>
        <dbReference type="ARBA" id="ARBA00022723"/>
    </source>
</evidence>
<dbReference type="Proteomes" id="UP000807825">
    <property type="component" value="Unassembled WGS sequence"/>
</dbReference>
<name>A0A9D6Z2L1_9BACT</name>
<feature type="domain" description="Radical SAM core" evidence="8">
    <location>
        <begin position="9"/>
        <end position="229"/>
    </location>
</feature>
<evidence type="ECO:0000313" key="9">
    <source>
        <dbReference type="EMBL" id="MBI5248909.1"/>
    </source>
</evidence>
<dbReference type="EMBL" id="JACRDE010000155">
    <property type="protein sequence ID" value="MBI5248909.1"/>
    <property type="molecule type" value="Genomic_DNA"/>
</dbReference>
<sequence length="490" mass="55927">MSSLPLAERALPIHVTFEHTSACNLRCFMCEHHRPSVSNKNATMPQDLFCKILDEIHDSARVVSLTVTGDPFTDKFLAQRVEAIRKFPDLSLEVVTNAVLLTDDRLRIFAGMENPVYFSISLDSLDPVVYRSIRSQDHLLSVIDNIRRLKTRARRLGIRELHQNISMVMMKRNIREILNYVAMAGELGCDTVGFSHLGVFEESDKRESLFYYPSLTNRLVSQAREKAYALGLVFNAPPPFAVTEEEVKQYSQSTVTICPFLESRIYVGHDGRVEACCHPRRPIMGDLSRQSLREVWNSDLYRNYRDALAQGSPLKPCDSCYILEHYKPFLYECAPFGVLEPPDAIADHSPSLDWQHMGFFDVFKDLNDSEWKKAYLAKLQIELELTEFALEDASHVDPEANSGSAQAFQELVDENRRISQAFQELLDENRRISQAFQELVDENRRISQAFQELLEANNGLASGCAKLSAICQRKIKALNFKGLKNLFFNK</sequence>
<dbReference type="CDD" id="cd01335">
    <property type="entry name" value="Radical_SAM"/>
    <property type="match status" value="1"/>
</dbReference>
<evidence type="ECO:0000256" key="7">
    <source>
        <dbReference type="SAM" id="Coils"/>
    </source>
</evidence>
<evidence type="ECO:0000256" key="1">
    <source>
        <dbReference type="ARBA" id="ARBA00001966"/>
    </source>
</evidence>
<evidence type="ECO:0000256" key="3">
    <source>
        <dbReference type="ARBA" id="ARBA00022691"/>
    </source>
</evidence>
<dbReference type="InterPro" id="IPR007197">
    <property type="entry name" value="rSAM"/>
</dbReference>
<evidence type="ECO:0000256" key="2">
    <source>
        <dbReference type="ARBA" id="ARBA00022485"/>
    </source>
</evidence>
<dbReference type="Pfam" id="PF13186">
    <property type="entry name" value="SPASM"/>
    <property type="match status" value="1"/>
</dbReference>